<proteinExistence type="predicted"/>
<organism evidence="1 2">
    <name type="scientific">Hibiscus sabdariffa</name>
    <name type="common">roselle</name>
    <dbReference type="NCBI Taxonomy" id="183260"/>
    <lineage>
        <taxon>Eukaryota</taxon>
        <taxon>Viridiplantae</taxon>
        <taxon>Streptophyta</taxon>
        <taxon>Embryophyta</taxon>
        <taxon>Tracheophyta</taxon>
        <taxon>Spermatophyta</taxon>
        <taxon>Magnoliopsida</taxon>
        <taxon>eudicotyledons</taxon>
        <taxon>Gunneridae</taxon>
        <taxon>Pentapetalae</taxon>
        <taxon>rosids</taxon>
        <taxon>malvids</taxon>
        <taxon>Malvales</taxon>
        <taxon>Malvaceae</taxon>
        <taxon>Malvoideae</taxon>
        <taxon>Hibiscus</taxon>
    </lineage>
</organism>
<name>A0ABR2S2A8_9ROSI</name>
<reference evidence="1 2" key="1">
    <citation type="journal article" date="2024" name="G3 (Bethesda)">
        <title>Genome assembly of Hibiscus sabdariffa L. provides insights into metabolisms of medicinal natural products.</title>
        <authorList>
            <person name="Kim T."/>
        </authorList>
    </citation>
    <scope>NUCLEOTIDE SEQUENCE [LARGE SCALE GENOMIC DNA]</scope>
    <source>
        <strain evidence="1">TK-2024</strain>
        <tissue evidence="1">Old leaves</tissue>
    </source>
</reference>
<dbReference type="Proteomes" id="UP001396334">
    <property type="component" value="Unassembled WGS sequence"/>
</dbReference>
<gene>
    <name evidence="1" type="ORF">V6N11_053899</name>
</gene>
<protein>
    <submittedName>
        <fullName evidence="1">Uncharacterized protein</fullName>
    </submittedName>
</protein>
<sequence length="109" mass="12216">MEGSARGARVGWKTVTRRLREGLDSRNNPSQSQSWAWRLMKLRGHMLHIGESQDCFEAKITEGNVSLNGLLMIEGKGNLRLHGGAQETVHVRFVNSKYAITLLLVPDCQ</sequence>
<evidence type="ECO:0000313" key="2">
    <source>
        <dbReference type="Proteomes" id="UP001396334"/>
    </source>
</evidence>
<comment type="caution">
    <text evidence="1">The sequence shown here is derived from an EMBL/GenBank/DDBJ whole genome shotgun (WGS) entry which is preliminary data.</text>
</comment>
<keyword evidence="2" id="KW-1185">Reference proteome</keyword>
<evidence type="ECO:0000313" key="1">
    <source>
        <dbReference type="EMBL" id="KAK9019375.1"/>
    </source>
</evidence>
<dbReference type="EMBL" id="JBBPBN010000017">
    <property type="protein sequence ID" value="KAK9019375.1"/>
    <property type="molecule type" value="Genomic_DNA"/>
</dbReference>
<accession>A0ABR2S2A8</accession>